<dbReference type="GO" id="GO:0103023">
    <property type="term" value="F:ITPase activity"/>
    <property type="evidence" value="ECO:0007669"/>
    <property type="project" value="UniProtKB-EC"/>
</dbReference>
<evidence type="ECO:0000256" key="10">
    <source>
        <dbReference type="HAMAP-Rule" id="MF_00648"/>
    </source>
</evidence>
<evidence type="ECO:0000256" key="3">
    <source>
        <dbReference type="ARBA" id="ARBA00022741"/>
    </source>
</evidence>
<sequence length="177" mass="19444">MKVIVGSKNPVKSRAVENILKKIYPEQEVEVLSREVDSGVPDQPLGQDETIQGAVNRAKNAYSEEFDLSVGIESGLVPVKETITGYVDMQWCAIYDGEKVTLGVSAGFEYPPHVVEEVLKGREVGHIMDELTGVDNLGKKRGAVSFLTDGLLDRVGNSEQCVLMAMVPWMNSDLYKI</sequence>
<dbReference type="GO" id="GO:0046872">
    <property type="term" value="F:metal ion binding"/>
    <property type="evidence" value="ECO:0007669"/>
    <property type="project" value="UniProtKB-KW"/>
</dbReference>
<evidence type="ECO:0000256" key="4">
    <source>
        <dbReference type="ARBA" id="ARBA00022801"/>
    </source>
</evidence>
<accession>A0A8T8KAN3</accession>
<keyword evidence="2 10" id="KW-0479">Metal-binding</keyword>
<dbReference type="NCBIfam" id="NF003039">
    <property type="entry name" value="PRK03941.1"/>
    <property type="match status" value="1"/>
</dbReference>
<dbReference type="KEGG" id="meme:HYG87_09000"/>
<evidence type="ECO:0000313" key="13">
    <source>
        <dbReference type="Proteomes" id="UP000681041"/>
    </source>
</evidence>
<evidence type="ECO:0000256" key="6">
    <source>
        <dbReference type="ARBA" id="ARBA00023080"/>
    </source>
</evidence>
<protein>
    <recommendedName>
        <fullName evidence="10">Probable inosine/xanthosine triphosphatase</fullName>
        <shortName evidence="10">ITPase/XTPase</shortName>
        <ecNumber evidence="10">3.6.1.73</ecNumber>
    </recommendedName>
    <alternativeName>
        <fullName evidence="10">Non-canonical purine NTP phosphatase</fullName>
    </alternativeName>
    <alternativeName>
        <fullName evidence="10">Non-standard purine NTP phosphatase</fullName>
    </alternativeName>
    <alternativeName>
        <fullName evidence="10">Nucleoside-triphosphate phosphatase</fullName>
        <shortName evidence="10">NTPase</shortName>
    </alternativeName>
</protein>
<evidence type="ECO:0000256" key="8">
    <source>
        <dbReference type="ARBA" id="ARBA00048174"/>
    </source>
</evidence>
<keyword evidence="5 10" id="KW-0460">Magnesium</keyword>
<feature type="binding site" evidence="10">
    <location>
        <position position="37"/>
    </location>
    <ligand>
        <name>Mg(2+)</name>
        <dbReference type="ChEBI" id="CHEBI:18420"/>
    </ligand>
</feature>
<dbReference type="OrthoDB" id="52857at2157"/>
<dbReference type="InterPro" id="IPR002786">
    <property type="entry name" value="Non_canon_purine_NTPase"/>
</dbReference>
<comment type="function">
    <text evidence="10">Phosphatase that hydrolyzes non-canonical purine nucleotides such as XTP and ITP to their respective diphosphate derivatives. Probably excludes non-canonical purines from DNA/RNA precursor pool, thus preventing their incorporation into DNA/RNA and avoiding chromosomal lesions.</text>
</comment>
<evidence type="ECO:0000259" key="11">
    <source>
        <dbReference type="Pfam" id="PF01931"/>
    </source>
</evidence>
<dbReference type="GO" id="GO:0009117">
    <property type="term" value="P:nucleotide metabolic process"/>
    <property type="evidence" value="ECO:0007669"/>
    <property type="project" value="UniProtKB-KW"/>
</dbReference>
<dbReference type="Proteomes" id="UP000681041">
    <property type="component" value="Chromosome"/>
</dbReference>
<dbReference type="RefSeq" id="WP_211532837.1">
    <property type="nucleotide sequence ID" value="NZ_CP058560.1"/>
</dbReference>
<dbReference type="PANTHER" id="PTHR34699">
    <property type="match status" value="1"/>
</dbReference>
<comment type="catalytic activity">
    <reaction evidence="9 10">
        <text>XTP + H2O = XDP + phosphate + H(+)</text>
        <dbReference type="Rhea" id="RHEA:28406"/>
        <dbReference type="ChEBI" id="CHEBI:15377"/>
        <dbReference type="ChEBI" id="CHEBI:15378"/>
        <dbReference type="ChEBI" id="CHEBI:43474"/>
        <dbReference type="ChEBI" id="CHEBI:59884"/>
        <dbReference type="ChEBI" id="CHEBI:61314"/>
        <dbReference type="EC" id="3.6.1.73"/>
    </reaction>
</comment>
<evidence type="ECO:0000256" key="2">
    <source>
        <dbReference type="ARBA" id="ARBA00022723"/>
    </source>
</evidence>
<comment type="catalytic activity">
    <reaction evidence="8 10">
        <text>ITP + H2O = IDP + phosphate + H(+)</text>
        <dbReference type="Rhea" id="RHEA:28330"/>
        <dbReference type="ChEBI" id="CHEBI:15377"/>
        <dbReference type="ChEBI" id="CHEBI:15378"/>
        <dbReference type="ChEBI" id="CHEBI:43474"/>
        <dbReference type="ChEBI" id="CHEBI:58280"/>
        <dbReference type="ChEBI" id="CHEBI:61402"/>
        <dbReference type="EC" id="3.6.1.73"/>
    </reaction>
</comment>
<evidence type="ECO:0000313" key="12">
    <source>
        <dbReference type="EMBL" id="QUH23880.1"/>
    </source>
</evidence>
<dbReference type="FunFam" id="3.90.950.10:FF:000002">
    <property type="entry name" value="Inosine/xanthosine triphosphatase"/>
    <property type="match status" value="1"/>
</dbReference>
<comment type="similarity">
    <text evidence="10">Belongs to the YjjX NTPase family.</text>
</comment>
<dbReference type="HAMAP" id="MF_00648">
    <property type="entry name" value="Non_canon_purine_NTPase_YjjX"/>
    <property type="match status" value="1"/>
</dbReference>
<feature type="domain" description="Non-canonical purine NTP phosphatase/PRRC1" evidence="11">
    <location>
        <begin position="6"/>
        <end position="170"/>
    </location>
</feature>
<dbReference type="InterPro" id="IPR029001">
    <property type="entry name" value="ITPase-like_fam"/>
</dbReference>
<evidence type="ECO:0000256" key="9">
    <source>
        <dbReference type="ARBA" id="ARBA00048781"/>
    </source>
</evidence>
<dbReference type="GeneID" id="64820899"/>
<comment type="caution">
    <text evidence="10">Lacks conserved residue(s) required for the propagation of feature annotation.</text>
</comment>
<keyword evidence="7 10" id="KW-0464">Manganese</keyword>
<keyword evidence="4 10" id="KW-0378">Hydrolase</keyword>
<evidence type="ECO:0000256" key="5">
    <source>
        <dbReference type="ARBA" id="ARBA00022842"/>
    </source>
</evidence>
<dbReference type="AlphaFoldDB" id="A0A8T8KAN3"/>
<dbReference type="GO" id="GO:0000166">
    <property type="term" value="F:nucleotide binding"/>
    <property type="evidence" value="ECO:0007669"/>
    <property type="project" value="UniProtKB-KW"/>
</dbReference>
<proteinExistence type="inferred from homology"/>
<dbReference type="PANTHER" id="PTHR34699:SF2">
    <property type="entry name" value="NON-CANONICAL PURINE NTP PHOSPHATASE_PRRC1 DOMAIN-CONTAINING PROTEIN"/>
    <property type="match status" value="1"/>
</dbReference>
<dbReference type="SUPFAM" id="SSF52972">
    <property type="entry name" value="ITPase-like"/>
    <property type="match status" value="1"/>
</dbReference>
<evidence type="ECO:0000256" key="7">
    <source>
        <dbReference type="ARBA" id="ARBA00023211"/>
    </source>
</evidence>
<dbReference type="GO" id="GO:0006772">
    <property type="term" value="P:thiamine metabolic process"/>
    <property type="evidence" value="ECO:0007669"/>
    <property type="project" value="TreeGrafter"/>
</dbReference>
<keyword evidence="13" id="KW-1185">Reference proteome</keyword>
<keyword evidence="6 10" id="KW-0546">Nucleotide metabolism</keyword>
<dbReference type="InterPro" id="IPR026533">
    <property type="entry name" value="NTPase/PRRC1"/>
</dbReference>
<feature type="binding site" evidence="10">
    <location>
        <position position="65"/>
    </location>
    <ligand>
        <name>Mg(2+)</name>
        <dbReference type="ChEBI" id="CHEBI:18420"/>
    </ligand>
</feature>
<gene>
    <name evidence="12" type="primary">yjjX</name>
    <name evidence="12" type="ORF">HYG87_09000</name>
</gene>
<keyword evidence="3 10" id="KW-0547">Nucleotide-binding</keyword>
<dbReference type="Gene3D" id="3.90.950.10">
    <property type="match status" value="1"/>
</dbReference>
<dbReference type="InterPro" id="IPR050299">
    <property type="entry name" value="YjjX_NTPase"/>
</dbReference>
<dbReference type="Pfam" id="PF01931">
    <property type="entry name" value="NTPase_I-T"/>
    <property type="match status" value="1"/>
</dbReference>
<reference evidence="12" key="1">
    <citation type="submission" date="2020-07" db="EMBL/GenBank/DDBJ databases">
        <title>Methanobacterium. sp. MethCan genome.</title>
        <authorList>
            <person name="Postec A."/>
            <person name="Quemeneur M."/>
        </authorList>
    </citation>
    <scope>NUCLEOTIDE SEQUENCE</scope>
    <source>
        <strain evidence="12">MethCAN</strain>
    </source>
</reference>
<comment type="cofactor">
    <cofactor evidence="10">
        <name>Mg(2+)</name>
        <dbReference type="ChEBI" id="CHEBI:18420"/>
    </cofactor>
    <cofactor evidence="10">
        <name>Mn(2+)</name>
        <dbReference type="ChEBI" id="CHEBI:29035"/>
    </cofactor>
    <text evidence="10">Binds 1 divalent metal cation per subunit; can use either Mg(2+) or Mn(2+).</text>
</comment>
<comment type="subunit">
    <text evidence="10">Homodimer.</text>
</comment>
<organism evidence="12 13">
    <name type="scientific">Methanobacterium alkalithermotolerans</name>
    <dbReference type="NCBI Taxonomy" id="2731220"/>
    <lineage>
        <taxon>Archaea</taxon>
        <taxon>Methanobacteriati</taxon>
        <taxon>Methanobacteriota</taxon>
        <taxon>Methanomada group</taxon>
        <taxon>Methanobacteria</taxon>
        <taxon>Methanobacteriales</taxon>
        <taxon>Methanobacteriaceae</taxon>
        <taxon>Methanobacterium</taxon>
    </lineage>
</organism>
<dbReference type="EMBL" id="CP058560">
    <property type="protein sequence ID" value="QUH23880.1"/>
    <property type="molecule type" value="Genomic_DNA"/>
</dbReference>
<comment type="cofactor">
    <cofactor evidence="1">
        <name>Mn(2+)</name>
        <dbReference type="ChEBI" id="CHEBI:29035"/>
    </cofactor>
</comment>
<evidence type="ECO:0000256" key="1">
    <source>
        <dbReference type="ARBA" id="ARBA00001936"/>
    </source>
</evidence>
<name>A0A8T8KAN3_9EURY</name>
<dbReference type="EC" id="3.6.1.73" evidence="10"/>
<dbReference type="NCBIfam" id="TIGR00258">
    <property type="entry name" value="inosine/xanthosine triphosphatase"/>
    <property type="match status" value="1"/>
</dbReference>